<reference evidence="1 2" key="1">
    <citation type="submission" date="2016-10" db="EMBL/GenBank/DDBJ databases">
        <authorList>
            <person name="Varghese N."/>
            <person name="Submissions S."/>
        </authorList>
    </citation>
    <scope>NUCLEOTIDE SEQUENCE [LARGE SCALE GENOMIC DNA]</scope>
    <source>
        <strain evidence="1 2">DSM 16392</strain>
    </source>
</reference>
<comment type="caution">
    <text evidence="1">The sequence shown here is derived from an EMBL/GenBank/DDBJ whole genome shotgun (WGS) entry which is preliminary data.</text>
</comment>
<dbReference type="EMBL" id="FOSK01000001">
    <property type="protein sequence ID" value="SFJ96973.1"/>
    <property type="molecule type" value="Genomic_DNA"/>
</dbReference>
<organism evidence="1 2">
    <name type="scientific">Pseudovibrio ascidiaceicola</name>
    <dbReference type="NCBI Taxonomy" id="285279"/>
    <lineage>
        <taxon>Bacteria</taxon>
        <taxon>Pseudomonadati</taxon>
        <taxon>Pseudomonadota</taxon>
        <taxon>Alphaproteobacteria</taxon>
        <taxon>Hyphomicrobiales</taxon>
        <taxon>Stappiaceae</taxon>
        <taxon>Pseudovibrio</taxon>
    </lineage>
</organism>
<keyword evidence="2" id="KW-1185">Reference proteome</keyword>
<evidence type="ECO:0008006" key="3">
    <source>
        <dbReference type="Google" id="ProtNLM"/>
    </source>
</evidence>
<dbReference type="Proteomes" id="UP000199598">
    <property type="component" value="Unassembled WGS sequence"/>
</dbReference>
<evidence type="ECO:0000313" key="1">
    <source>
        <dbReference type="EMBL" id="SFJ96973.1"/>
    </source>
</evidence>
<evidence type="ECO:0000313" key="2">
    <source>
        <dbReference type="Proteomes" id="UP000199598"/>
    </source>
</evidence>
<accession>A0A1I3VPV1</accession>
<dbReference type="InterPro" id="IPR011990">
    <property type="entry name" value="TPR-like_helical_dom_sf"/>
</dbReference>
<gene>
    <name evidence="1" type="ORF">SAMN04488518_101524</name>
</gene>
<dbReference type="SUPFAM" id="SSF48452">
    <property type="entry name" value="TPR-like"/>
    <property type="match status" value="1"/>
</dbReference>
<sequence length="178" mass="20040">MKQGADKSFSFKAAFNWCFVALFLPILILGFTSSIFAGTCQRPEIDAERKARACSISITTGFLNTLIASEEKKLAMLYLERGIALSHLDRSQEAIKDFRLAIEKATGITLAELAQRIEANEDFLEFFQTRTGKELTRSPLSGLEPSSRKRFEGLILRLISEEPTSKAWSNWEKLLKEA</sequence>
<name>A0A1I3VPV1_9HYPH</name>
<proteinExistence type="predicted"/>
<dbReference type="RefSeq" id="WP_093516500.1">
    <property type="nucleotide sequence ID" value="NZ_FOSK01000001.1"/>
</dbReference>
<protein>
    <recommendedName>
        <fullName evidence="3">Tetratricopeptide repeat-containing protein</fullName>
    </recommendedName>
</protein>